<name>A0ABV8JBX4_9BACL</name>
<keyword evidence="3" id="KW-1185">Reference proteome</keyword>
<feature type="domain" description="Knr4/Smi1-like" evidence="1">
    <location>
        <begin position="8"/>
        <end position="55"/>
    </location>
</feature>
<dbReference type="RefSeq" id="WP_380703233.1">
    <property type="nucleotide sequence ID" value="NZ_JBHSAP010000007.1"/>
</dbReference>
<organism evidence="2 3">
    <name type="scientific">Salinithrix halophila</name>
    <dbReference type="NCBI Taxonomy" id="1485204"/>
    <lineage>
        <taxon>Bacteria</taxon>
        <taxon>Bacillati</taxon>
        <taxon>Bacillota</taxon>
        <taxon>Bacilli</taxon>
        <taxon>Bacillales</taxon>
        <taxon>Thermoactinomycetaceae</taxon>
        <taxon>Salinithrix</taxon>
    </lineage>
</organism>
<dbReference type="EMBL" id="JBHSAP010000007">
    <property type="protein sequence ID" value="MFC4075873.1"/>
    <property type="molecule type" value="Genomic_DNA"/>
</dbReference>
<dbReference type="Proteomes" id="UP001595843">
    <property type="component" value="Unassembled WGS sequence"/>
</dbReference>
<evidence type="ECO:0000313" key="3">
    <source>
        <dbReference type="Proteomes" id="UP001595843"/>
    </source>
</evidence>
<dbReference type="InterPro" id="IPR037883">
    <property type="entry name" value="Knr4/Smi1-like_sf"/>
</dbReference>
<proteinExistence type="predicted"/>
<protein>
    <submittedName>
        <fullName evidence="2">SMI1/KNR4 family protein</fullName>
    </submittedName>
</protein>
<accession>A0ABV8JBX4</accession>
<evidence type="ECO:0000313" key="2">
    <source>
        <dbReference type="EMBL" id="MFC4075873.1"/>
    </source>
</evidence>
<dbReference type="InterPro" id="IPR018958">
    <property type="entry name" value="Knr4/Smi1-like_dom"/>
</dbReference>
<evidence type="ECO:0000259" key="1">
    <source>
        <dbReference type="Pfam" id="PF09346"/>
    </source>
</evidence>
<gene>
    <name evidence="2" type="ORF">ACFOUO_03520</name>
</gene>
<reference evidence="3" key="1">
    <citation type="journal article" date="2019" name="Int. J. Syst. Evol. Microbiol.">
        <title>The Global Catalogue of Microorganisms (GCM) 10K type strain sequencing project: providing services to taxonomists for standard genome sequencing and annotation.</title>
        <authorList>
            <consortium name="The Broad Institute Genomics Platform"/>
            <consortium name="The Broad Institute Genome Sequencing Center for Infectious Disease"/>
            <person name="Wu L."/>
            <person name="Ma J."/>
        </authorList>
    </citation>
    <scope>NUCLEOTIDE SEQUENCE [LARGE SCALE GENOMIC DNA]</scope>
    <source>
        <strain evidence="3">IBRC-M 10813</strain>
    </source>
</reference>
<sequence>MRLTERNCPICRRPCGEFYLFDYRDGENPTIVFWFHDWGDKIEYVCDTFTELLDKLYALND</sequence>
<comment type="caution">
    <text evidence="2">The sequence shown here is derived from an EMBL/GenBank/DDBJ whole genome shotgun (WGS) entry which is preliminary data.</text>
</comment>
<dbReference type="Pfam" id="PF09346">
    <property type="entry name" value="SMI1_KNR4"/>
    <property type="match status" value="1"/>
</dbReference>
<dbReference type="Gene3D" id="3.40.1580.10">
    <property type="entry name" value="SMI1/KNR4-like"/>
    <property type="match status" value="1"/>
</dbReference>
<dbReference type="SUPFAM" id="SSF160631">
    <property type="entry name" value="SMI1/KNR4-like"/>
    <property type="match status" value="1"/>
</dbReference>